<accession>A0A7X2TQC5</accession>
<dbReference type="Pfam" id="PF00528">
    <property type="entry name" value="BPD_transp_1"/>
    <property type="match status" value="1"/>
</dbReference>
<feature type="transmembrane region" description="Helical" evidence="7">
    <location>
        <begin position="112"/>
        <end position="137"/>
    </location>
</feature>
<evidence type="ECO:0000313" key="10">
    <source>
        <dbReference type="Proteomes" id="UP000460549"/>
    </source>
</evidence>
<feature type="transmembrane region" description="Helical" evidence="7">
    <location>
        <begin position="26"/>
        <end position="44"/>
    </location>
</feature>
<keyword evidence="3" id="KW-1003">Cell membrane</keyword>
<gene>
    <name evidence="9" type="ORF">FYJ80_06100</name>
</gene>
<protein>
    <submittedName>
        <fullName evidence="9">ABC transporter permease</fullName>
    </submittedName>
</protein>
<dbReference type="SUPFAM" id="SSF161098">
    <property type="entry name" value="MetI-like"/>
    <property type="match status" value="1"/>
</dbReference>
<feature type="transmembrane region" description="Helical" evidence="7">
    <location>
        <begin position="85"/>
        <end position="106"/>
    </location>
</feature>
<evidence type="ECO:0000256" key="3">
    <source>
        <dbReference type="ARBA" id="ARBA00022475"/>
    </source>
</evidence>
<dbReference type="Gene3D" id="1.10.3720.10">
    <property type="entry name" value="MetI-like"/>
    <property type="match status" value="1"/>
</dbReference>
<keyword evidence="6 7" id="KW-0472">Membrane</keyword>
<comment type="subcellular location">
    <subcellularLocation>
        <location evidence="1 7">Cell membrane</location>
        <topology evidence="1 7">Multi-pass membrane protein</topology>
    </subcellularLocation>
</comment>
<comment type="caution">
    <text evidence="9">The sequence shown here is derived from an EMBL/GenBank/DDBJ whole genome shotgun (WGS) entry which is preliminary data.</text>
</comment>
<dbReference type="PANTHER" id="PTHR30151">
    <property type="entry name" value="ALKANE SULFONATE ABC TRANSPORTER-RELATED, MEMBRANE SUBUNIT"/>
    <property type="match status" value="1"/>
</dbReference>
<feature type="transmembrane region" description="Helical" evidence="7">
    <location>
        <begin position="240"/>
        <end position="261"/>
    </location>
</feature>
<comment type="similarity">
    <text evidence="7">Belongs to the binding-protein-dependent transport system permease family.</text>
</comment>
<evidence type="ECO:0000256" key="7">
    <source>
        <dbReference type="RuleBase" id="RU363032"/>
    </source>
</evidence>
<dbReference type="PANTHER" id="PTHR30151:SF20">
    <property type="entry name" value="ABC TRANSPORTER PERMEASE PROTEIN HI_0355-RELATED"/>
    <property type="match status" value="1"/>
</dbReference>
<dbReference type="EMBL" id="VUNN01000010">
    <property type="protein sequence ID" value="MSU06351.1"/>
    <property type="molecule type" value="Genomic_DNA"/>
</dbReference>
<dbReference type="CDD" id="cd06261">
    <property type="entry name" value="TM_PBP2"/>
    <property type="match status" value="1"/>
</dbReference>
<evidence type="ECO:0000259" key="8">
    <source>
        <dbReference type="PROSITE" id="PS50928"/>
    </source>
</evidence>
<keyword evidence="2 7" id="KW-0813">Transport</keyword>
<reference evidence="9 10" key="1">
    <citation type="submission" date="2019-08" db="EMBL/GenBank/DDBJ databases">
        <title>In-depth cultivation of the pig gut microbiome towards novel bacterial diversity and tailored functional studies.</title>
        <authorList>
            <person name="Wylensek D."/>
            <person name="Hitch T.C.A."/>
            <person name="Clavel T."/>
        </authorList>
    </citation>
    <scope>NUCLEOTIDE SEQUENCE [LARGE SCALE GENOMIC DNA]</scope>
    <source>
        <strain evidence="9 10">NM-380-WT-3C1</strain>
    </source>
</reference>
<organism evidence="9 10">
    <name type="scientific">Bullifex porci</name>
    <dbReference type="NCBI Taxonomy" id="2606638"/>
    <lineage>
        <taxon>Bacteria</taxon>
        <taxon>Pseudomonadati</taxon>
        <taxon>Spirochaetota</taxon>
        <taxon>Spirochaetia</taxon>
        <taxon>Spirochaetales</taxon>
        <taxon>Spirochaetaceae</taxon>
        <taxon>Bullifex</taxon>
    </lineage>
</organism>
<dbReference type="InterPro" id="IPR000515">
    <property type="entry name" value="MetI-like"/>
</dbReference>
<keyword evidence="4 7" id="KW-0812">Transmembrane</keyword>
<proteinExistence type="inferred from homology"/>
<name>A0A7X2TQC5_9SPIO</name>
<evidence type="ECO:0000256" key="1">
    <source>
        <dbReference type="ARBA" id="ARBA00004651"/>
    </source>
</evidence>
<keyword evidence="10" id="KW-1185">Reference proteome</keyword>
<feature type="transmembrane region" description="Helical" evidence="7">
    <location>
        <begin position="144"/>
        <end position="166"/>
    </location>
</feature>
<dbReference type="Proteomes" id="UP000460549">
    <property type="component" value="Unassembled WGS sequence"/>
</dbReference>
<evidence type="ECO:0000313" key="9">
    <source>
        <dbReference type="EMBL" id="MSU06351.1"/>
    </source>
</evidence>
<evidence type="ECO:0000256" key="6">
    <source>
        <dbReference type="ARBA" id="ARBA00023136"/>
    </source>
</evidence>
<dbReference type="AlphaFoldDB" id="A0A7X2TQC5"/>
<feature type="domain" description="ABC transmembrane type-1" evidence="8">
    <location>
        <begin position="78"/>
        <end position="258"/>
    </location>
</feature>
<sequence length="275" mass="30831">MRGGKIVRIPPYKKIIYGVLDFFKKYGLTILAVVLLIFIWQLAVDGFHIKKYVLPSPKLVFNSLFGPNAAANHWGKHIFTTITEVFGSFLLVLVLGVILAIIISWNRWLNRLLMPVLVLFNSIPKIALAPLFLLWLGYGVKTNIWIAFFVAFFPVVINATTGMMSVDDDLLDLVNYLDAKKYQVFLKIRIPASLPYIFSGIKICATSCVVGSIVGEFCAAKSGLGYLMRDAQAMIDMPTMFACLFLLAIIGMCLFGFITILENVCMPWKLVRSEN</sequence>
<evidence type="ECO:0000256" key="5">
    <source>
        <dbReference type="ARBA" id="ARBA00022989"/>
    </source>
</evidence>
<dbReference type="GO" id="GO:0055085">
    <property type="term" value="P:transmembrane transport"/>
    <property type="evidence" value="ECO:0007669"/>
    <property type="project" value="InterPro"/>
</dbReference>
<dbReference type="PROSITE" id="PS50928">
    <property type="entry name" value="ABC_TM1"/>
    <property type="match status" value="1"/>
</dbReference>
<dbReference type="GO" id="GO:0005886">
    <property type="term" value="C:plasma membrane"/>
    <property type="evidence" value="ECO:0007669"/>
    <property type="project" value="UniProtKB-SubCell"/>
</dbReference>
<dbReference type="InterPro" id="IPR035906">
    <property type="entry name" value="MetI-like_sf"/>
</dbReference>
<evidence type="ECO:0000256" key="2">
    <source>
        <dbReference type="ARBA" id="ARBA00022448"/>
    </source>
</evidence>
<evidence type="ECO:0000256" key="4">
    <source>
        <dbReference type="ARBA" id="ARBA00022692"/>
    </source>
</evidence>
<keyword evidence="5 7" id="KW-1133">Transmembrane helix</keyword>